<name>A0ACB9R9X6_9MYRT</name>
<organism evidence="1 2">
    <name type="scientific">Melastoma candidum</name>
    <dbReference type="NCBI Taxonomy" id="119954"/>
    <lineage>
        <taxon>Eukaryota</taxon>
        <taxon>Viridiplantae</taxon>
        <taxon>Streptophyta</taxon>
        <taxon>Embryophyta</taxon>
        <taxon>Tracheophyta</taxon>
        <taxon>Spermatophyta</taxon>
        <taxon>Magnoliopsida</taxon>
        <taxon>eudicotyledons</taxon>
        <taxon>Gunneridae</taxon>
        <taxon>Pentapetalae</taxon>
        <taxon>rosids</taxon>
        <taxon>malvids</taxon>
        <taxon>Myrtales</taxon>
        <taxon>Melastomataceae</taxon>
        <taxon>Melastomatoideae</taxon>
        <taxon>Melastomateae</taxon>
        <taxon>Melastoma</taxon>
    </lineage>
</organism>
<dbReference type="Proteomes" id="UP001057402">
    <property type="component" value="Chromosome 4"/>
</dbReference>
<comment type="caution">
    <text evidence="1">The sequence shown here is derived from an EMBL/GenBank/DDBJ whole genome shotgun (WGS) entry which is preliminary data.</text>
</comment>
<keyword evidence="2" id="KW-1185">Reference proteome</keyword>
<protein>
    <submittedName>
        <fullName evidence="1">Uncharacterized protein</fullName>
    </submittedName>
</protein>
<reference evidence="2" key="1">
    <citation type="journal article" date="2023" name="Front. Plant Sci.">
        <title>Chromosomal-level genome assembly of Melastoma candidum provides insights into trichome evolution.</title>
        <authorList>
            <person name="Zhong Y."/>
            <person name="Wu W."/>
            <person name="Sun C."/>
            <person name="Zou P."/>
            <person name="Liu Y."/>
            <person name="Dai S."/>
            <person name="Zhou R."/>
        </authorList>
    </citation>
    <scope>NUCLEOTIDE SEQUENCE [LARGE SCALE GENOMIC DNA]</scope>
</reference>
<evidence type="ECO:0000313" key="1">
    <source>
        <dbReference type="EMBL" id="KAI4372787.1"/>
    </source>
</evidence>
<sequence length="482" mass="53532">MAPPNFLLVTFPAQGHINPSLRFAERLIRIGSRVTFATALSARRRMPDSQSPPPEGLSFATFSDGHDDGVIETGLNLELYMEEVNRRGSETLRELILGNRARGTDFTHVFFTTLIPWAAEVARSLGLRSTLVWIQPATVFDIYYYYFHGYEEPIRSIADSATTGDGGSREILLPGMLPMTSGYIPSFFASKNQHGFSLPLMKRHFEILDCEQSGTVKPKVLVNTFEELEPQAVKAIEELDIIPVGPFIPSAFLSGQETAHTSLGGDLFQKAKDLDYNSWLSKQHTASVIYISFGSFSLFSRPQKQEMAKALIAVGRPFLWVIRKKMGEEEMDDEKTSYDEELSKLGIIVPWCNQVEVLSNPSVGCFVTHCGWNSTSESLVCGVPMVAFPQWSDQQTNSKLVEEVWRTGVLVEKANGEGVVEAEEIERFLQMVLGDGEKGRELRGNAKKLGELAKKAAKDGGSSDNNLRQFIDGLVKETISSE</sequence>
<proteinExistence type="predicted"/>
<dbReference type="EMBL" id="CM042883">
    <property type="protein sequence ID" value="KAI4372787.1"/>
    <property type="molecule type" value="Genomic_DNA"/>
</dbReference>
<gene>
    <name evidence="1" type="ORF">MLD38_010976</name>
</gene>
<accession>A0ACB9R9X6</accession>
<evidence type="ECO:0000313" key="2">
    <source>
        <dbReference type="Proteomes" id="UP001057402"/>
    </source>
</evidence>